<proteinExistence type="predicted"/>
<sequence length="187" mass="19875">MSDIDRVFSGRPSRRTVNAPEEQHRIVSIPRRGKFAGGGSRAVEVVHVRRPGATPAGSTRPAAWSVRAEAWPEGFRAKAPAPALPVAEPPAAPEPSPPTVHVMPMWQPSPPPTAAEPSPPEPLAATLAVTPTRRRRTALPEAQPVPGHGRSFADPFGAEEGANCLRCGYLVEPARERRGLLTCKACG</sequence>
<comment type="caution">
    <text evidence="2">The sequence shown here is derived from an EMBL/GenBank/DDBJ whole genome shotgun (WGS) entry which is preliminary data.</text>
</comment>
<accession>A0ABS1D0K6</accession>
<keyword evidence="3" id="KW-1185">Reference proteome</keyword>
<feature type="region of interest" description="Disordered" evidence="1">
    <location>
        <begin position="1"/>
        <end position="22"/>
    </location>
</feature>
<name>A0ABS1D0K6_9PROT</name>
<evidence type="ECO:0000313" key="3">
    <source>
        <dbReference type="Proteomes" id="UP000697995"/>
    </source>
</evidence>
<protein>
    <submittedName>
        <fullName evidence="2">Uncharacterized protein</fullName>
    </submittedName>
</protein>
<organism evidence="2 3">
    <name type="scientific">Paracraurococcus ruber</name>
    <dbReference type="NCBI Taxonomy" id="77675"/>
    <lineage>
        <taxon>Bacteria</taxon>
        <taxon>Pseudomonadati</taxon>
        <taxon>Pseudomonadota</taxon>
        <taxon>Alphaproteobacteria</taxon>
        <taxon>Acetobacterales</taxon>
        <taxon>Roseomonadaceae</taxon>
        <taxon>Paracraurococcus</taxon>
    </lineage>
</organism>
<evidence type="ECO:0000313" key="2">
    <source>
        <dbReference type="EMBL" id="MBK1660125.1"/>
    </source>
</evidence>
<dbReference type="RefSeq" id="WP_133221716.1">
    <property type="nucleotide sequence ID" value="NZ_NRSG01000148.1"/>
</dbReference>
<evidence type="ECO:0000256" key="1">
    <source>
        <dbReference type="SAM" id="MobiDB-lite"/>
    </source>
</evidence>
<dbReference type="EMBL" id="NRSG01000148">
    <property type="protein sequence ID" value="MBK1660125.1"/>
    <property type="molecule type" value="Genomic_DNA"/>
</dbReference>
<gene>
    <name evidence="2" type="ORF">CKO45_17985</name>
</gene>
<reference evidence="2 3" key="1">
    <citation type="journal article" date="2020" name="Microorganisms">
        <title>Osmotic Adaptation and Compatible Solute Biosynthesis of Phototrophic Bacteria as Revealed from Genome Analyses.</title>
        <authorList>
            <person name="Imhoff J.F."/>
            <person name="Rahn T."/>
            <person name="Kunzel S."/>
            <person name="Keller A."/>
            <person name="Neulinger S.C."/>
        </authorList>
    </citation>
    <scope>NUCLEOTIDE SEQUENCE [LARGE SCALE GENOMIC DNA]</scope>
    <source>
        <strain evidence="2 3">DSM 15382</strain>
    </source>
</reference>
<dbReference type="Proteomes" id="UP000697995">
    <property type="component" value="Unassembled WGS sequence"/>
</dbReference>